<name>A0ABP7TJF3_9ACTN</name>
<sequence>MDPIAVAAGTALVSAMAADAWLGARHGLVTLWRQVRPEQAEVVDEELAGTRAQVLAARQAGEDDTEQALVADWQLRIQALLRADPAVAVELRRLLDTEFAPAPGAEERDRIGTLEMKAEASGGGRVYQAGRDQHITER</sequence>
<organism evidence="1 2">
    <name type="scientific">Streptomyces plumbiresistens</name>
    <dbReference type="NCBI Taxonomy" id="511811"/>
    <lineage>
        <taxon>Bacteria</taxon>
        <taxon>Bacillati</taxon>
        <taxon>Actinomycetota</taxon>
        <taxon>Actinomycetes</taxon>
        <taxon>Kitasatosporales</taxon>
        <taxon>Streptomycetaceae</taxon>
        <taxon>Streptomyces</taxon>
    </lineage>
</organism>
<protein>
    <recommendedName>
        <fullName evidence="3">CchlP</fullName>
    </recommendedName>
</protein>
<dbReference type="RefSeq" id="WP_345570988.1">
    <property type="nucleotide sequence ID" value="NZ_BAAAZX010000041.1"/>
</dbReference>
<reference evidence="2" key="1">
    <citation type="journal article" date="2019" name="Int. J. Syst. Evol. Microbiol.">
        <title>The Global Catalogue of Microorganisms (GCM) 10K type strain sequencing project: providing services to taxonomists for standard genome sequencing and annotation.</title>
        <authorList>
            <consortium name="The Broad Institute Genomics Platform"/>
            <consortium name="The Broad Institute Genome Sequencing Center for Infectious Disease"/>
            <person name="Wu L."/>
            <person name="Ma J."/>
        </authorList>
    </citation>
    <scope>NUCLEOTIDE SEQUENCE [LARGE SCALE GENOMIC DNA]</scope>
    <source>
        <strain evidence="2">JCM 16924</strain>
    </source>
</reference>
<gene>
    <name evidence="1" type="ORF">GCM10022232_86250</name>
</gene>
<evidence type="ECO:0008006" key="3">
    <source>
        <dbReference type="Google" id="ProtNLM"/>
    </source>
</evidence>
<dbReference type="Proteomes" id="UP001500456">
    <property type="component" value="Unassembled WGS sequence"/>
</dbReference>
<evidence type="ECO:0000313" key="2">
    <source>
        <dbReference type="Proteomes" id="UP001500456"/>
    </source>
</evidence>
<keyword evidence="2" id="KW-1185">Reference proteome</keyword>
<dbReference type="EMBL" id="BAAAZX010000041">
    <property type="protein sequence ID" value="GAA4027221.1"/>
    <property type="molecule type" value="Genomic_DNA"/>
</dbReference>
<evidence type="ECO:0000313" key="1">
    <source>
        <dbReference type="EMBL" id="GAA4027221.1"/>
    </source>
</evidence>
<accession>A0ABP7TJF3</accession>
<proteinExistence type="predicted"/>
<comment type="caution">
    <text evidence="1">The sequence shown here is derived from an EMBL/GenBank/DDBJ whole genome shotgun (WGS) entry which is preliminary data.</text>
</comment>